<evidence type="ECO:0000256" key="1">
    <source>
        <dbReference type="ARBA" id="ARBA00023224"/>
    </source>
</evidence>
<dbReference type="Pfam" id="PF00672">
    <property type="entry name" value="HAMP"/>
    <property type="match status" value="1"/>
</dbReference>
<dbReference type="InterPro" id="IPR004089">
    <property type="entry name" value="MCPsignal_dom"/>
</dbReference>
<dbReference type="SUPFAM" id="SSF158472">
    <property type="entry name" value="HAMP domain-like"/>
    <property type="match status" value="1"/>
</dbReference>
<name>A0A1S7LMH4_MAGMO</name>
<dbReference type="Gene3D" id="1.10.287.950">
    <property type="entry name" value="Methyl-accepting chemotaxis protein"/>
    <property type="match status" value="1"/>
</dbReference>
<dbReference type="CDD" id="cd06225">
    <property type="entry name" value="HAMP"/>
    <property type="match status" value="1"/>
</dbReference>
<dbReference type="Pfam" id="PF00015">
    <property type="entry name" value="MCPsignal"/>
    <property type="match status" value="1"/>
</dbReference>
<keyword evidence="1 3" id="KW-0807">Transducer</keyword>
<dbReference type="PANTHER" id="PTHR32089">
    <property type="entry name" value="METHYL-ACCEPTING CHEMOTAXIS PROTEIN MCPB"/>
    <property type="match status" value="1"/>
</dbReference>
<evidence type="ECO:0000259" key="4">
    <source>
        <dbReference type="PROSITE" id="PS50111"/>
    </source>
</evidence>
<dbReference type="InterPro" id="IPR003660">
    <property type="entry name" value="HAMP_dom"/>
</dbReference>
<evidence type="ECO:0000313" key="6">
    <source>
        <dbReference type="EMBL" id="CRH08132.1"/>
    </source>
</evidence>
<dbReference type="GO" id="GO:0016020">
    <property type="term" value="C:membrane"/>
    <property type="evidence" value="ECO:0007669"/>
    <property type="project" value="InterPro"/>
</dbReference>
<organism evidence="6">
    <name type="scientific">Magnetococcus massalia (strain MO-1)</name>
    <dbReference type="NCBI Taxonomy" id="451514"/>
    <lineage>
        <taxon>Bacteria</taxon>
        <taxon>Pseudomonadati</taxon>
        <taxon>Pseudomonadota</taxon>
        <taxon>Magnetococcia</taxon>
        <taxon>Magnetococcales</taxon>
        <taxon>Magnetococcaceae</taxon>
        <taxon>Magnetococcus</taxon>
    </lineage>
</organism>
<proteinExistence type="inferred from homology"/>
<dbReference type="SMART" id="SM00304">
    <property type="entry name" value="HAMP"/>
    <property type="match status" value="1"/>
</dbReference>
<protein>
    <submittedName>
        <fullName evidence="6">Putative methyl-accepting chemotaxis protein</fullName>
    </submittedName>
</protein>
<gene>
    <name evidence="6" type="ORF">MAGMO_4004</name>
</gene>
<dbReference type="Gene3D" id="6.10.340.10">
    <property type="match status" value="1"/>
</dbReference>
<accession>A0A1S7LMH4</accession>
<dbReference type="GO" id="GO:0007165">
    <property type="term" value="P:signal transduction"/>
    <property type="evidence" value="ECO:0007669"/>
    <property type="project" value="UniProtKB-KW"/>
</dbReference>
<feature type="domain" description="HAMP" evidence="5">
    <location>
        <begin position="571"/>
        <end position="623"/>
    </location>
</feature>
<dbReference type="AlphaFoldDB" id="A0A1S7LMH4"/>
<dbReference type="SMART" id="SM00283">
    <property type="entry name" value="MA"/>
    <property type="match status" value="1"/>
</dbReference>
<dbReference type="PANTHER" id="PTHR32089:SF112">
    <property type="entry name" value="LYSOZYME-LIKE PROTEIN-RELATED"/>
    <property type="match status" value="1"/>
</dbReference>
<comment type="similarity">
    <text evidence="2">Belongs to the methyl-accepting chemotaxis (MCP) protein family.</text>
</comment>
<dbReference type="SUPFAM" id="SSF58104">
    <property type="entry name" value="Methyl-accepting chemotaxis protein (MCP) signaling domain"/>
    <property type="match status" value="1"/>
</dbReference>
<sequence length="1026" mass="111144">MPMVVVAFISTQTAETGLAITGNNALQAVGEIKKQRVEGYISQLEKGTRVLADTVRTLRQEANNRVGPIHAYKKAQLESFHQQITKTFLILADDPEVIKQLEKMQRAFIDFGGSLRNVAWKEAATELDEHLEGTIEDHKWQDILLVDPDGVLLYSSARNALLGKDVLEKMAHRPIAKAIADSTQSERIHGLGVADYQPFPELGKAQKAYMAAQLWDEEGETLAYILLDLPSKPYSTIVQQRQGLGKTGETYIVGRVDAKSPSSYRSLRVVKRSAIGKPKRGQLIERAFKGEHGVLTKVGSTGKMEVAAFSPIKLDGFNWVLMTTQSLKEAVVPKPNGEKGQDFFAQYAASDRYEDLYLISPNGYIFYSANEAAVRGQQISQQPLAASGIKRAFDQAVTRKGFVFEDFSLYQEHPSAFAARPIFAGDQLSMVVMVRLGSEQLNAIMMERTGMGETGETYLVGRDHRLRSNTFRGGDQYTMEASFKQQRTLQGEVVAQALAGDKGARIATNYLGETVVSAYTPVEVAGQRWALIGAMNQDELRSSVTELKISNLLVGIIAGFVVIIVGWVVAKSISTPILRGAEMATVLAKGDLRPQIKCHRKDEIGQFVEALNLMSRNQREMVNKLAQRARLLAEASHALSVISDGLANNSKDLTDQASHVSDASHTMTHNMSEVNQAILLLSTGMEQSSQAANMMATDFSTISAAADEANITLSHVVNSVQQVDENIGQVNQTISSTNQNVSHVAQSVDEMLNSLETVTAQARGAMRSTKSAAENTESVQEEIRELSQSAKEVGRVVGMINGIADQTNMLALNAAIEAAGAGEAGKGFAVVANEVKELAAQTSEATKSIQTAIESIQNQARSAVNASGHVAETMQQVLEANRVITDSVENQTEMAHRIADNMGSATHETVQANDLVGSVTEGSAETSRSVTEISVAINEVASSVSSSSAGLEQMSVTIRDASQQSAVINEQVVSSTQITKNVAQEVDAVKDVALAMQDLSQNVHQSAQNMADISNDLTQELNHFKL</sequence>
<dbReference type="PROSITE" id="PS50885">
    <property type="entry name" value="HAMP"/>
    <property type="match status" value="1"/>
</dbReference>
<evidence type="ECO:0000259" key="5">
    <source>
        <dbReference type="PROSITE" id="PS50885"/>
    </source>
</evidence>
<dbReference type="PROSITE" id="PS50111">
    <property type="entry name" value="CHEMOTAXIS_TRANSDUC_2"/>
    <property type="match status" value="1"/>
</dbReference>
<evidence type="ECO:0000256" key="2">
    <source>
        <dbReference type="ARBA" id="ARBA00029447"/>
    </source>
</evidence>
<evidence type="ECO:0000256" key="3">
    <source>
        <dbReference type="PROSITE-ProRule" id="PRU00284"/>
    </source>
</evidence>
<feature type="domain" description="Methyl-accepting transducer" evidence="4">
    <location>
        <begin position="691"/>
        <end position="941"/>
    </location>
</feature>
<reference evidence="6" key="1">
    <citation type="submission" date="2015-04" db="EMBL/GenBank/DDBJ databases">
        <authorList>
            <person name="Syromyatnikov M.Y."/>
            <person name="Popov V.N."/>
        </authorList>
    </citation>
    <scope>NUCLEOTIDE SEQUENCE</scope>
    <source>
        <strain evidence="6">MO-1</strain>
    </source>
</reference>
<dbReference type="EMBL" id="LO017727">
    <property type="protein sequence ID" value="CRH08132.1"/>
    <property type="molecule type" value="Genomic_DNA"/>
</dbReference>